<proteinExistence type="predicted"/>
<sequence>MVLCFVGWVDFVLNFAPTKLLLDVLRPVWLTDGARSRDATFAVLGKSHAEWLRMGLCCSGERCHADARWKR</sequence>
<keyword evidence="2" id="KW-1185">Reference proteome</keyword>
<reference evidence="1" key="1">
    <citation type="submission" date="2023-05" db="EMBL/GenBank/DDBJ databases">
        <title>Nepenthes gracilis genome sequencing.</title>
        <authorList>
            <person name="Fukushima K."/>
        </authorList>
    </citation>
    <scope>NUCLEOTIDE SEQUENCE</scope>
    <source>
        <strain evidence="1">SING2019-196</strain>
    </source>
</reference>
<name>A0AAD3XIM6_NEPGR</name>
<protein>
    <submittedName>
        <fullName evidence="1">Uncharacterized protein</fullName>
    </submittedName>
</protein>
<evidence type="ECO:0000313" key="1">
    <source>
        <dbReference type="EMBL" id="GMH05997.1"/>
    </source>
</evidence>
<accession>A0AAD3XIM6</accession>
<dbReference type="Proteomes" id="UP001279734">
    <property type="component" value="Unassembled WGS sequence"/>
</dbReference>
<dbReference type="EMBL" id="BSYO01000006">
    <property type="protein sequence ID" value="GMH05997.1"/>
    <property type="molecule type" value="Genomic_DNA"/>
</dbReference>
<comment type="caution">
    <text evidence="1">The sequence shown here is derived from an EMBL/GenBank/DDBJ whole genome shotgun (WGS) entry which is preliminary data.</text>
</comment>
<organism evidence="1 2">
    <name type="scientific">Nepenthes gracilis</name>
    <name type="common">Slender pitcher plant</name>
    <dbReference type="NCBI Taxonomy" id="150966"/>
    <lineage>
        <taxon>Eukaryota</taxon>
        <taxon>Viridiplantae</taxon>
        <taxon>Streptophyta</taxon>
        <taxon>Embryophyta</taxon>
        <taxon>Tracheophyta</taxon>
        <taxon>Spermatophyta</taxon>
        <taxon>Magnoliopsida</taxon>
        <taxon>eudicotyledons</taxon>
        <taxon>Gunneridae</taxon>
        <taxon>Pentapetalae</taxon>
        <taxon>Caryophyllales</taxon>
        <taxon>Nepenthaceae</taxon>
        <taxon>Nepenthes</taxon>
    </lineage>
</organism>
<dbReference type="AlphaFoldDB" id="A0AAD3XIM6"/>
<gene>
    <name evidence="1" type="ORF">Nepgr_007837</name>
</gene>
<evidence type="ECO:0000313" key="2">
    <source>
        <dbReference type="Proteomes" id="UP001279734"/>
    </source>
</evidence>